<reference evidence="2" key="2">
    <citation type="submission" date="2020-09" db="EMBL/GenBank/DDBJ databases">
        <authorList>
            <person name="Sun Q."/>
            <person name="Ohkuma M."/>
        </authorList>
    </citation>
    <scope>NUCLEOTIDE SEQUENCE</scope>
    <source>
        <strain evidence="2">JCM 4815</strain>
    </source>
</reference>
<evidence type="ECO:0000313" key="3">
    <source>
        <dbReference type="Proteomes" id="UP000622166"/>
    </source>
</evidence>
<reference evidence="2" key="1">
    <citation type="journal article" date="2014" name="Int. J. Syst. Evol. Microbiol.">
        <title>Complete genome sequence of Corynebacterium casei LMG S-19264T (=DSM 44701T), isolated from a smear-ripened cheese.</title>
        <authorList>
            <consortium name="US DOE Joint Genome Institute (JGI-PGF)"/>
            <person name="Walter F."/>
            <person name="Albersmeier A."/>
            <person name="Kalinowski J."/>
            <person name="Ruckert C."/>
        </authorList>
    </citation>
    <scope>NUCLEOTIDE SEQUENCE</scope>
    <source>
        <strain evidence="2">JCM 4815</strain>
    </source>
</reference>
<sequence length="78" mass="8194">MNTDYWAVLADSEREQWGYVPRQTVGPLPFGVDRHEAVTLMAGHGFAAESVRSSAGTRSAPSGGSSSGGLSRTSIDLP</sequence>
<comment type="caution">
    <text evidence="2">The sequence shown here is derived from an EMBL/GenBank/DDBJ whole genome shotgun (WGS) entry which is preliminary data.</text>
</comment>
<proteinExistence type="predicted"/>
<evidence type="ECO:0000313" key="2">
    <source>
        <dbReference type="EMBL" id="GGZ01178.1"/>
    </source>
</evidence>
<evidence type="ECO:0000256" key="1">
    <source>
        <dbReference type="SAM" id="MobiDB-lite"/>
    </source>
</evidence>
<feature type="region of interest" description="Disordered" evidence="1">
    <location>
        <begin position="50"/>
        <end position="78"/>
    </location>
</feature>
<dbReference type="EMBL" id="BMVW01000002">
    <property type="protein sequence ID" value="GGZ01178.1"/>
    <property type="molecule type" value="Genomic_DNA"/>
</dbReference>
<dbReference type="Proteomes" id="UP000622166">
    <property type="component" value="Unassembled WGS sequence"/>
</dbReference>
<organism evidence="2 3">
    <name type="scientific">Streptomyces poonensis</name>
    <dbReference type="NCBI Taxonomy" id="68255"/>
    <lineage>
        <taxon>Bacteria</taxon>
        <taxon>Bacillati</taxon>
        <taxon>Actinomycetota</taxon>
        <taxon>Actinomycetes</taxon>
        <taxon>Kitasatosporales</taxon>
        <taxon>Streptomycetaceae</taxon>
        <taxon>Streptomyces</taxon>
    </lineage>
</organism>
<accession>A0A918UEL7</accession>
<keyword evidence="3" id="KW-1185">Reference proteome</keyword>
<protein>
    <submittedName>
        <fullName evidence="2">Uncharacterized protein</fullName>
    </submittedName>
</protein>
<name>A0A918UEL7_9ACTN</name>
<gene>
    <name evidence="2" type="ORF">GCM10010365_20190</name>
</gene>
<feature type="compositionally biased region" description="Low complexity" evidence="1">
    <location>
        <begin position="53"/>
        <end position="78"/>
    </location>
</feature>
<dbReference type="AlphaFoldDB" id="A0A918UEL7"/>